<comment type="caution">
    <text evidence="2">The sequence shown here is derived from an EMBL/GenBank/DDBJ whole genome shotgun (WGS) entry which is preliminary data.</text>
</comment>
<accession>A0A5M9HVB6</accession>
<evidence type="ECO:0000313" key="3">
    <source>
        <dbReference type="Proteomes" id="UP000322025"/>
    </source>
</evidence>
<dbReference type="InterPro" id="IPR052200">
    <property type="entry name" value="Protoporphyrinogen_IX_DH"/>
</dbReference>
<dbReference type="AlphaFoldDB" id="A0A5M9HVB6"/>
<protein>
    <submittedName>
        <fullName evidence="2">Flavodoxin</fullName>
    </submittedName>
</protein>
<gene>
    <name evidence="2" type="ORF">FNY66_12655</name>
</gene>
<dbReference type="Pfam" id="PF12724">
    <property type="entry name" value="Flavodoxin_5"/>
    <property type="match status" value="1"/>
</dbReference>
<dbReference type="OrthoDB" id="2146857at2"/>
<dbReference type="GO" id="GO:0070819">
    <property type="term" value="F:menaquinone-dependent protoporphyrinogen oxidase activity"/>
    <property type="evidence" value="ECO:0007669"/>
    <property type="project" value="TreeGrafter"/>
</dbReference>
<dbReference type="Proteomes" id="UP000322025">
    <property type="component" value="Unassembled WGS sequence"/>
</dbReference>
<dbReference type="InterPro" id="IPR029039">
    <property type="entry name" value="Flavoprotein-like_sf"/>
</dbReference>
<evidence type="ECO:0000259" key="1">
    <source>
        <dbReference type="Pfam" id="PF12724"/>
    </source>
</evidence>
<dbReference type="GO" id="GO:0010181">
    <property type="term" value="F:FMN binding"/>
    <property type="evidence" value="ECO:0007669"/>
    <property type="project" value="TreeGrafter"/>
</dbReference>
<dbReference type="InterPro" id="IPR026816">
    <property type="entry name" value="Flavodoxin_dom"/>
</dbReference>
<reference evidence="2" key="1">
    <citation type="submission" date="2019-07" db="EMBL/GenBank/DDBJ databases">
        <authorList>
            <person name="Wongkuna S."/>
            <person name="Scaria J."/>
        </authorList>
    </citation>
    <scope>NUCLEOTIDE SEQUENCE [LARGE SCALE GENOMIC DNA]</scope>
    <source>
        <strain evidence="2">SW178</strain>
    </source>
</reference>
<keyword evidence="3" id="KW-1185">Reference proteome</keyword>
<dbReference type="GO" id="GO:0006783">
    <property type="term" value="P:heme biosynthetic process"/>
    <property type="evidence" value="ECO:0007669"/>
    <property type="project" value="TreeGrafter"/>
</dbReference>
<dbReference type="Gene3D" id="3.40.50.360">
    <property type="match status" value="1"/>
</dbReference>
<feature type="domain" description="Flavodoxin" evidence="1">
    <location>
        <begin position="5"/>
        <end position="138"/>
    </location>
</feature>
<dbReference type="EMBL" id="VMSO01000021">
    <property type="protein sequence ID" value="KAA8500577.1"/>
    <property type="molecule type" value="Genomic_DNA"/>
</dbReference>
<dbReference type="SUPFAM" id="SSF52218">
    <property type="entry name" value="Flavoproteins"/>
    <property type="match status" value="1"/>
</dbReference>
<dbReference type="PANTHER" id="PTHR38030:SF2">
    <property type="entry name" value="PROTOPORPHYRINOGEN IX DEHYDROGENASE [QUINONE]"/>
    <property type="match status" value="1"/>
</dbReference>
<sequence>MAKGIIIYQSKYGSTKKYVQWLKEATGFDVIEAKKAKADTMNGYDTVVLCGAVYASGIAGISYLRKNKNALSGKRTAIFCVGASPYDDKALEEVKNHNLKEDLKDIPLFYGRGAWDEEAMTFTDRTMCRMLQKSVGKKDPSEYEPWMTALMCAAGQKCDWTDKKYLEPLIDYIKQ</sequence>
<name>A0A5M9HVB6_9FIRM</name>
<proteinExistence type="predicted"/>
<evidence type="ECO:0000313" key="2">
    <source>
        <dbReference type="EMBL" id="KAA8500577.1"/>
    </source>
</evidence>
<organism evidence="2 3">
    <name type="scientific">Mediterraneibacter catenae</name>
    <dbReference type="NCBI Taxonomy" id="2594882"/>
    <lineage>
        <taxon>Bacteria</taxon>
        <taxon>Bacillati</taxon>
        <taxon>Bacillota</taxon>
        <taxon>Clostridia</taxon>
        <taxon>Lachnospirales</taxon>
        <taxon>Lachnospiraceae</taxon>
        <taxon>Mediterraneibacter</taxon>
    </lineage>
</organism>
<dbReference type="PANTHER" id="PTHR38030">
    <property type="entry name" value="PROTOPORPHYRINOGEN IX DEHYDROGENASE [MENAQUINONE]"/>
    <property type="match status" value="1"/>
</dbReference>
<dbReference type="RefSeq" id="WP_087152594.1">
    <property type="nucleotide sequence ID" value="NZ_VMSO01000021.1"/>
</dbReference>